<name>A0ACB9AIJ8_CICIN</name>
<organism evidence="1 2">
    <name type="scientific">Cichorium intybus</name>
    <name type="common">Chicory</name>
    <dbReference type="NCBI Taxonomy" id="13427"/>
    <lineage>
        <taxon>Eukaryota</taxon>
        <taxon>Viridiplantae</taxon>
        <taxon>Streptophyta</taxon>
        <taxon>Embryophyta</taxon>
        <taxon>Tracheophyta</taxon>
        <taxon>Spermatophyta</taxon>
        <taxon>Magnoliopsida</taxon>
        <taxon>eudicotyledons</taxon>
        <taxon>Gunneridae</taxon>
        <taxon>Pentapetalae</taxon>
        <taxon>asterids</taxon>
        <taxon>campanulids</taxon>
        <taxon>Asterales</taxon>
        <taxon>Asteraceae</taxon>
        <taxon>Cichorioideae</taxon>
        <taxon>Cichorieae</taxon>
        <taxon>Cichoriinae</taxon>
        <taxon>Cichorium</taxon>
    </lineage>
</organism>
<dbReference type="EMBL" id="CM042015">
    <property type="protein sequence ID" value="KAI3709188.1"/>
    <property type="molecule type" value="Genomic_DNA"/>
</dbReference>
<dbReference type="Proteomes" id="UP001055811">
    <property type="component" value="Linkage Group LG07"/>
</dbReference>
<reference evidence="2" key="1">
    <citation type="journal article" date="2022" name="Mol. Ecol. Resour.">
        <title>The genomes of chicory, endive, great burdock and yacon provide insights into Asteraceae palaeo-polyploidization history and plant inulin production.</title>
        <authorList>
            <person name="Fan W."/>
            <person name="Wang S."/>
            <person name="Wang H."/>
            <person name="Wang A."/>
            <person name="Jiang F."/>
            <person name="Liu H."/>
            <person name="Zhao H."/>
            <person name="Xu D."/>
            <person name="Zhang Y."/>
        </authorList>
    </citation>
    <scope>NUCLEOTIDE SEQUENCE [LARGE SCALE GENOMIC DNA]</scope>
    <source>
        <strain evidence="2">cv. Punajuju</strain>
    </source>
</reference>
<proteinExistence type="predicted"/>
<evidence type="ECO:0000313" key="1">
    <source>
        <dbReference type="EMBL" id="KAI3709188.1"/>
    </source>
</evidence>
<comment type="caution">
    <text evidence="1">The sequence shown here is derived from an EMBL/GenBank/DDBJ whole genome shotgun (WGS) entry which is preliminary data.</text>
</comment>
<keyword evidence="2" id="KW-1185">Reference proteome</keyword>
<reference evidence="1 2" key="2">
    <citation type="journal article" date="2022" name="Mol. Ecol. Resour.">
        <title>The genomes of chicory, endive, great burdock and yacon provide insights into Asteraceae paleo-polyploidization history and plant inulin production.</title>
        <authorList>
            <person name="Fan W."/>
            <person name="Wang S."/>
            <person name="Wang H."/>
            <person name="Wang A."/>
            <person name="Jiang F."/>
            <person name="Liu H."/>
            <person name="Zhao H."/>
            <person name="Xu D."/>
            <person name="Zhang Y."/>
        </authorList>
    </citation>
    <scope>NUCLEOTIDE SEQUENCE [LARGE SCALE GENOMIC DNA]</scope>
    <source>
        <strain evidence="2">cv. Punajuju</strain>
        <tissue evidence="1">Leaves</tissue>
    </source>
</reference>
<sequence>MFKENEGIQDVLTYIGGLFVQLPFESQELAMDFKEKAVRKLNASFRSLTEWVPLVYVKQILDRVIGLPPQYWSRQVVEKTVITWGENIGDGVRVEVMVTEDVTAYALIAPSLCDDDDCGSIEFDSDKEWEDFIKEHAAYDGDWNSRIQPKAKCYNNIRMFKKKEGIQDVLRYIGGLFLQLQFESQELEMDFKEKALAFPSLDCLNNIGQDKWLRKQLEHRVKILEVEDSYIGSDNRERMVLSMKTSFQQCINDYVVVVIDGVRVQVLIIEDVAASALMAPSLCDDDVCGSIESTLTKMVRFD</sequence>
<gene>
    <name evidence="1" type="ORF">L2E82_38947</name>
</gene>
<evidence type="ECO:0000313" key="2">
    <source>
        <dbReference type="Proteomes" id="UP001055811"/>
    </source>
</evidence>
<protein>
    <submittedName>
        <fullName evidence="1">Uncharacterized protein</fullName>
    </submittedName>
</protein>
<accession>A0ACB9AIJ8</accession>